<dbReference type="InterPro" id="IPR005084">
    <property type="entry name" value="CBM6"/>
</dbReference>
<feature type="domain" description="Dockerin" evidence="3">
    <location>
        <begin position="64"/>
        <end position="132"/>
    </location>
</feature>
<dbReference type="SUPFAM" id="SSF63446">
    <property type="entry name" value="Type I dockerin domain"/>
    <property type="match status" value="1"/>
</dbReference>
<dbReference type="InterPro" id="IPR002105">
    <property type="entry name" value="Dockerin_1_rpt"/>
</dbReference>
<dbReference type="InterPro" id="IPR008979">
    <property type="entry name" value="Galactose-bd-like_sf"/>
</dbReference>
<dbReference type="GO" id="GO:0004553">
    <property type="term" value="F:hydrolase activity, hydrolyzing O-glycosyl compounds"/>
    <property type="evidence" value="ECO:0007669"/>
    <property type="project" value="InterPro"/>
</dbReference>
<evidence type="ECO:0000259" key="3">
    <source>
        <dbReference type="PROSITE" id="PS51766"/>
    </source>
</evidence>
<dbReference type="SMART" id="SM00606">
    <property type="entry name" value="CBD_IV"/>
    <property type="match status" value="1"/>
</dbReference>
<accession>W4VB63</accession>
<dbReference type="EMBL" id="BAVR01000052">
    <property type="protein sequence ID" value="GAE89984.1"/>
    <property type="molecule type" value="Genomic_DNA"/>
</dbReference>
<organism evidence="4 5">
    <name type="scientific">Acetivibrio straminisolvens JCM 21531</name>
    <dbReference type="NCBI Taxonomy" id="1294263"/>
    <lineage>
        <taxon>Bacteria</taxon>
        <taxon>Bacillati</taxon>
        <taxon>Bacillota</taxon>
        <taxon>Clostridia</taxon>
        <taxon>Eubacteriales</taxon>
        <taxon>Oscillospiraceae</taxon>
        <taxon>Acetivibrio</taxon>
    </lineage>
</organism>
<name>W4VB63_9FIRM</name>
<evidence type="ECO:0000256" key="1">
    <source>
        <dbReference type="ARBA" id="ARBA00022729"/>
    </source>
</evidence>
<dbReference type="GO" id="GO:0030246">
    <property type="term" value="F:carbohydrate binding"/>
    <property type="evidence" value="ECO:0007669"/>
    <property type="project" value="InterPro"/>
</dbReference>
<proteinExistence type="predicted"/>
<dbReference type="Gene3D" id="1.10.1330.10">
    <property type="entry name" value="Dockerin domain"/>
    <property type="match status" value="1"/>
</dbReference>
<dbReference type="InterPro" id="IPR006584">
    <property type="entry name" value="Cellulose-bd_IV"/>
</dbReference>
<dbReference type="AlphaFoldDB" id="W4VB63"/>
<sequence length="262" mass="27711">MLQSINDLFIGNCTGTTGNGIAFTPPYKYTVESTAGLKEKIEAGAGATLGKPETSTPTPTPTPISIIYGDLNSDGKTNSTDYALMKRFLLDSISLTNEQIKAADVNLDGKVNSTDYAVLKRFILGSIISLPYNGTATYQAEDAVFSRAIFEAKNAGYTGTGYVNYDNVPGGYIEWTVNMANAGTYTLTLTYANGTSSNRTVDVSVNGNVVASNVVFGGTGAWTQWQTKSITASLNSGVNKIRVTATSSDGGPNIDKLEITQN</sequence>
<gene>
    <name evidence="4" type="ORF">JCM21531_3560</name>
</gene>
<evidence type="ECO:0000259" key="2">
    <source>
        <dbReference type="PROSITE" id="PS51175"/>
    </source>
</evidence>
<feature type="domain" description="CBM6" evidence="2">
    <location>
        <begin position="136"/>
        <end position="260"/>
    </location>
</feature>
<dbReference type="STRING" id="1294263.JCM21531_3560"/>
<reference evidence="4" key="1">
    <citation type="journal article" date="2014" name="Genome Announc.">
        <title>Draft Genome Sequence of Clostridium straminisolvens Strain JCM 21531T, Isolated from a Cellulose-Degrading Bacterial Community.</title>
        <authorList>
            <person name="Yuki M."/>
            <person name="Oshima K."/>
            <person name="Suda W."/>
            <person name="Sakamoto M."/>
            <person name="Kitamura K."/>
            <person name="Iida T."/>
            <person name="Hattori M."/>
            <person name="Ohkuma M."/>
        </authorList>
    </citation>
    <scope>NUCLEOTIDE SEQUENCE [LARGE SCALE GENOMIC DNA]</scope>
    <source>
        <strain evidence="4">JCM 21531</strain>
    </source>
</reference>
<dbReference type="GO" id="GO:0016829">
    <property type="term" value="F:lyase activity"/>
    <property type="evidence" value="ECO:0007669"/>
    <property type="project" value="UniProtKB-KW"/>
</dbReference>
<dbReference type="Proteomes" id="UP000019109">
    <property type="component" value="Unassembled WGS sequence"/>
</dbReference>
<dbReference type="CDD" id="cd04082">
    <property type="entry name" value="CBM35_pectate_lyase-like"/>
    <property type="match status" value="1"/>
</dbReference>
<evidence type="ECO:0000313" key="5">
    <source>
        <dbReference type="Proteomes" id="UP000019109"/>
    </source>
</evidence>
<dbReference type="CDD" id="cd14256">
    <property type="entry name" value="Dockerin_I"/>
    <property type="match status" value="1"/>
</dbReference>
<comment type="caution">
    <text evidence="4">The sequence shown here is derived from an EMBL/GenBank/DDBJ whole genome shotgun (WGS) entry which is preliminary data.</text>
</comment>
<dbReference type="GO" id="GO:0000272">
    <property type="term" value="P:polysaccharide catabolic process"/>
    <property type="evidence" value="ECO:0007669"/>
    <property type="project" value="InterPro"/>
</dbReference>
<dbReference type="Gene3D" id="2.60.120.260">
    <property type="entry name" value="Galactose-binding domain-like"/>
    <property type="match status" value="1"/>
</dbReference>
<dbReference type="PROSITE" id="PS00448">
    <property type="entry name" value="CLOS_CELLULOSOME_RPT"/>
    <property type="match status" value="1"/>
</dbReference>
<dbReference type="PROSITE" id="PS51175">
    <property type="entry name" value="CBM6"/>
    <property type="match status" value="1"/>
</dbReference>
<keyword evidence="5" id="KW-1185">Reference proteome</keyword>
<dbReference type="RefSeq" id="WP_243467655.1">
    <property type="nucleotide sequence ID" value="NZ_BAVR01000052.1"/>
</dbReference>
<dbReference type="Pfam" id="PF03422">
    <property type="entry name" value="CBM_6"/>
    <property type="match status" value="1"/>
</dbReference>
<keyword evidence="1" id="KW-0732">Signal</keyword>
<dbReference type="InterPro" id="IPR016134">
    <property type="entry name" value="Dockerin_dom"/>
</dbReference>
<evidence type="ECO:0000313" key="4">
    <source>
        <dbReference type="EMBL" id="GAE89984.1"/>
    </source>
</evidence>
<protein>
    <submittedName>
        <fullName evidence="4">Pectate lyase</fullName>
    </submittedName>
</protein>
<keyword evidence="4" id="KW-0456">Lyase</keyword>
<dbReference type="Pfam" id="PF00404">
    <property type="entry name" value="Dockerin_1"/>
    <property type="match status" value="1"/>
</dbReference>
<dbReference type="SUPFAM" id="SSF49785">
    <property type="entry name" value="Galactose-binding domain-like"/>
    <property type="match status" value="1"/>
</dbReference>
<dbReference type="PROSITE" id="PS51766">
    <property type="entry name" value="DOCKERIN"/>
    <property type="match status" value="1"/>
</dbReference>
<dbReference type="InterPro" id="IPR036439">
    <property type="entry name" value="Dockerin_dom_sf"/>
</dbReference>